<gene>
    <name evidence="1" type="ORF">H8S17_02415</name>
</gene>
<dbReference type="EMBL" id="JACOPH010000001">
    <property type="protein sequence ID" value="MBC5713074.1"/>
    <property type="molecule type" value="Genomic_DNA"/>
</dbReference>
<evidence type="ECO:0000313" key="1">
    <source>
        <dbReference type="EMBL" id="MBC5713074.1"/>
    </source>
</evidence>
<sequence length="125" mass="14997">MEQKIDKEVFDTFFRENYVPVDYATVREEFYEITADKEEVFSEELEDKPLTEKNFILYMRSDIYCQLEGCVEDAFEMLNPEITDAVMDISMSMEREDEITAVYWKTLEDLLKQFLKQLYAEKFAC</sequence>
<evidence type="ECO:0000313" key="2">
    <source>
        <dbReference type="Proteomes" id="UP000606720"/>
    </source>
</evidence>
<comment type="caution">
    <text evidence="1">The sequence shown here is derived from an EMBL/GenBank/DDBJ whole genome shotgun (WGS) entry which is preliminary data.</text>
</comment>
<dbReference type="AlphaFoldDB" id="A0A923LN87"/>
<reference evidence="1" key="1">
    <citation type="submission" date="2020-08" db="EMBL/GenBank/DDBJ databases">
        <title>Genome public.</title>
        <authorList>
            <person name="Liu C."/>
            <person name="Sun Q."/>
        </authorList>
    </citation>
    <scope>NUCLEOTIDE SEQUENCE</scope>
    <source>
        <strain evidence="1">BX1005</strain>
    </source>
</reference>
<protein>
    <submittedName>
        <fullName evidence="1">Uncharacterized protein</fullName>
    </submittedName>
</protein>
<accession>A0A923LN87</accession>
<keyword evidence="2" id="KW-1185">Reference proteome</keyword>
<name>A0A923LN87_9FIRM</name>
<organism evidence="1 2">
    <name type="scientific">Roseburia zhanii</name>
    <dbReference type="NCBI Taxonomy" id="2763064"/>
    <lineage>
        <taxon>Bacteria</taxon>
        <taxon>Bacillati</taxon>
        <taxon>Bacillota</taxon>
        <taxon>Clostridia</taxon>
        <taxon>Lachnospirales</taxon>
        <taxon>Lachnospiraceae</taxon>
        <taxon>Roseburia</taxon>
    </lineage>
</organism>
<proteinExistence type="predicted"/>
<dbReference type="RefSeq" id="WP_178051939.1">
    <property type="nucleotide sequence ID" value="NZ_JACOPH010000001.1"/>
</dbReference>
<dbReference type="Proteomes" id="UP000606720">
    <property type="component" value="Unassembled WGS sequence"/>
</dbReference>